<dbReference type="InterPro" id="IPR039891">
    <property type="entry name" value="VWA8"/>
</dbReference>
<evidence type="ECO:0000313" key="1">
    <source>
        <dbReference type="EMBL" id="KAK9739679.1"/>
    </source>
</evidence>
<comment type="caution">
    <text evidence="1">The sequence shown here is derived from an EMBL/GenBank/DDBJ whole genome shotgun (WGS) entry which is preliminary data.</text>
</comment>
<evidence type="ECO:0000313" key="2">
    <source>
        <dbReference type="Proteomes" id="UP001458880"/>
    </source>
</evidence>
<reference evidence="1 2" key="1">
    <citation type="journal article" date="2024" name="BMC Genomics">
        <title>De novo assembly and annotation of Popillia japonica's genome with initial clues to its potential as an invasive pest.</title>
        <authorList>
            <person name="Cucini C."/>
            <person name="Boschi S."/>
            <person name="Funari R."/>
            <person name="Cardaioli E."/>
            <person name="Iannotti N."/>
            <person name="Marturano G."/>
            <person name="Paoli F."/>
            <person name="Bruttini M."/>
            <person name="Carapelli A."/>
            <person name="Frati F."/>
            <person name="Nardi F."/>
        </authorList>
    </citation>
    <scope>NUCLEOTIDE SEQUENCE [LARGE SCALE GENOMIC DNA]</scope>
    <source>
        <strain evidence="1">DMR45628</strain>
    </source>
</reference>
<proteinExistence type="predicted"/>
<sequence length="111" mass="12840">MADQGLVNYPYSTREVVNIVKHLQKYPESDLEDAIFNVFDFDRYSPEVIDTLGQVLLKHGFTEKNLFTAEYLATKRAKEYGFTEKNLFTAEYLATKRAKEYLQVTIESKSG</sequence>
<dbReference type="EMBL" id="JASPKY010000072">
    <property type="protein sequence ID" value="KAK9739679.1"/>
    <property type="molecule type" value="Genomic_DNA"/>
</dbReference>
<organism evidence="1 2">
    <name type="scientific">Popillia japonica</name>
    <name type="common">Japanese beetle</name>
    <dbReference type="NCBI Taxonomy" id="7064"/>
    <lineage>
        <taxon>Eukaryota</taxon>
        <taxon>Metazoa</taxon>
        <taxon>Ecdysozoa</taxon>
        <taxon>Arthropoda</taxon>
        <taxon>Hexapoda</taxon>
        <taxon>Insecta</taxon>
        <taxon>Pterygota</taxon>
        <taxon>Neoptera</taxon>
        <taxon>Endopterygota</taxon>
        <taxon>Coleoptera</taxon>
        <taxon>Polyphaga</taxon>
        <taxon>Scarabaeiformia</taxon>
        <taxon>Scarabaeidae</taxon>
        <taxon>Rutelinae</taxon>
        <taxon>Popillia</taxon>
    </lineage>
</organism>
<dbReference type="Proteomes" id="UP001458880">
    <property type="component" value="Unassembled WGS sequence"/>
</dbReference>
<gene>
    <name evidence="1" type="ORF">QE152_g8793</name>
</gene>
<name>A0AAW1M284_POPJA</name>
<dbReference type="GO" id="GO:0005737">
    <property type="term" value="C:cytoplasm"/>
    <property type="evidence" value="ECO:0007669"/>
    <property type="project" value="TreeGrafter"/>
</dbReference>
<protein>
    <submittedName>
        <fullName evidence="1">Uncharacterized protein</fullName>
    </submittedName>
</protein>
<accession>A0AAW1M284</accession>
<dbReference type="PANTHER" id="PTHR21610">
    <property type="entry name" value="VON WILLEBRAND FACTOR A DOMAIN-CONTAINING PROTEIN 8"/>
    <property type="match status" value="1"/>
</dbReference>
<keyword evidence="2" id="KW-1185">Reference proteome</keyword>
<dbReference type="PANTHER" id="PTHR21610:SF9">
    <property type="entry name" value="VON WILLEBRAND FACTOR A DOMAIN-CONTAINING PROTEIN 8"/>
    <property type="match status" value="1"/>
</dbReference>
<dbReference type="AlphaFoldDB" id="A0AAW1M284"/>